<evidence type="ECO:0000256" key="3">
    <source>
        <dbReference type="ARBA" id="ARBA00023163"/>
    </source>
</evidence>
<feature type="compositionally biased region" description="Basic and acidic residues" evidence="4">
    <location>
        <begin position="1"/>
        <end position="11"/>
    </location>
</feature>
<dbReference type="EMBL" id="BANR01000004">
    <property type="protein sequence ID" value="GAC47727.1"/>
    <property type="molecule type" value="Genomic_DNA"/>
</dbReference>
<dbReference type="InterPro" id="IPR016032">
    <property type="entry name" value="Sig_transdc_resp-reg_C-effctor"/>
</dbReference>
<dbReference type="OrthoDB" id="134933at2"/>
<dbReference type="SUPFAM" id="SSF52540">
    <property type="entry name" value="P-loop containing nucleoside triphosphate hydrolases"/>
    <property type="match status" value="1"/>
</dbReference>
<organism evidence="6 7">
    <name type="scientific">Gordonia aichiensis NBRC 108223</name>
    <dbReference type="NCBI Taxonomy" id="1220583"/>
    <lineage>
        <taxon>Bacteria</taxon>
        <taxon>Bacillati</taxon>
        <taxon>Actinomycetota</taxon>
        <taxon>Actinomycetes</taxon>
        <taxon>Mycobacteriales</taxon>
        <taxon>Gordoniaceae</taxon>
        <taxon>Gordonia</taxon>
    </lineage>
</organism>
<dbReference type="InterPro" id="IPR041664">
    <property type="entry name" value="AAA_16"/>
</dbReference>
<dbReference type="SUPFAM" id="SSF46894">
    <property type="entry name" value="C-terminal effector domain of the bipartite response regulators"/>
    <property type="match status" value="1"/>
</dbReference>
<proteinExistence type="predicted"/>
<dbReference type="SMART" id="SM00421">
    <property type="entry name" value="HTH_LUXR"/>
    <property type="match status" value="1"/>
</dbReference>
<dbReference type="Pfam" id="PF00196">
    <property type="entry name" value="GerE"/>
    <property type="match status" value="1"/>
</dbReference>
<evidence type="ECO:0000313" key="6">
    <source>
        <dbReference type="EMBL" id="GAC47727.1"/>
    </source>
</evidence>
<evidence type="ECO:0000256" key="1">
    <source>
        <dbReference type="ARBA" id="ARBA00023015"/>
    </source>
</evidence>
<dbReference type="GO" id="GO:0006355">
    <property type="term" value="P:regulation of DNA-templated transcription"/>
    <property type="evidence" value="ECO:0007669"/>
    <property type="project" value="InterPro"/>
</dbReference>
<keyword evidence="3" id="KW-0804">Transcription</keyword>
<gene>
    <name evidence="6" type="ORF">GOACH_04_01230</name>
</gene>
<evidence type="ECO:0000259" key="5">
    <source>
        <dbReference type="PROSITE" id="PS50043"/>
    </source>
</evidence>
<comment type="caution">
    <text evidence="6">The sequence shown here is derived from an EMBL/GenBank/DDBJ whole genome shotgun (WGS) entry which is preliminary data.</text>
</comment>
<dbReference type="STRING" id="1220583.GOACH_04_01230"/>
<dbReference type="Proteomes" id="UP000010988">
    <property type="component" value="Unassembled WGS sequence"/>
</dbReference>
<dbReference type="eggNOG" id="COG2909">
    <property type="taxonomic scope" value="Bacteria"/>
</dbReference>
<keyword evidence="2" id="KW-0238">DNA-binding</keyword>
<keyword evidence="1" id="KW-0805">Transcription regulation</keyword>
<dbReference type="Pfam" id="PF13191">
    <property type="entry name" value="AAA_16"/>
    <property type="match status" value="1"/>
</dbReference>
<sequence length="942" mass="100727">MSAEFVAERPGDGGAPPSGRESRGALLGREREQSELTALIDSVVAGGTAVGLVRGEPGVGTTALVSAAADVARRRSASVLYARAVAVERTLPNALLQVLLLHLVDGPAAVFSQPAATLRLALGLDVGRAPTVADLAAAVIALLADISTHSPVVIVVDDLHHADKSSAKVLDAVAAARLPRVGVLATVRTSSHSRIDATTVIDIAPLDDNAAAELVRRFHPGMAADVHHRILAAAQGNPLALRALPAELRHEQIDGSASLPTVLPMSTVLRDRLFPDLPVVQNKTLCVLLMHALAPELSVDDLASTVGARTLSDVLAPAVRAGLVAVSDVGDEARPTTEPRIRLTRALLGPALMSLATDDQRSAVYRLLARSARGVVDDISDIYKATTTFDDALAERLELAAEVELCTGRWRSGLARLRQAVEVGGDRRERHRRLARATQVAARVDHQAAQQMFIAMHTGRQHFEDSITDALAASAIIVTNDDGDVDTAYQMLMDALERSAPRDSDDPVVVEAIESLRELSWLGGRAALWEGYRRIVDAVAPGASSAVGLSAAVWDGPSTLSADQRATVDSLIADLSVDHSPLWIGEVAEMAATFDRIDECRPVLDVLIDGVNAGHDVASRPSIAAVWAMLLLAQDAFNRGRWTTTMELAQRAKEICGVDGHDHLGWLADYLLGMVAAVRGEDEMVEHLAARMRAWAIPRRAFVLVRFAEHLWTLLAGGHGDAGAAYIHATAVSPIGQLGPYVSMTGTLALDLVRSAIRTGRDEDARAHVAAMRDAGLDRVSSRLAMITLACRALVSTDDSERLFEAALAVPGARQWVFDYARIQYIRGMELRRDQELVAARRQLREALSTFVELGASSWASRAQAELDATAPTRHVTAVDSQLTAYERRIASMVASGLTNKAVAERLDISHRTVGNHLYRIYAKLGVTSRGELRDALAAPIS</sequence>
<dbReference type="InterPro" id="IPR000792">
    <property type="entry name" value="Tscrpt_reg_LuxR_C"/>
</dbReference>
<dbReference type="AlphaFoldDB" id="L7KIE0"/>
<dbReference type="RefSeq" id="WP_005171648.1">
    <property type="nucleotide sequence ID" value="NZ_BANR01000004.1"/>
</dbReference>
<dbReference type="CDD" id="cd06170">
    <property type="entry name" value="LuxR_C_like"/>
    <property type="match status" value="1"/>
</dbReference>
<dbReference type="PANTHER" id="PTHR44688">
    <property type="entry name" value="DNA-BINDING TRANSCRIPTIONAL ACTIVATOR DEVR_DOSR"/>
    <property type="match status" value="1"/>
</dbReference>
<accession>L7KIE0</accession>
<feature type="domain" description="HTH luxR-type" evidence="5">
    <location>
        <begin position="876"/>
        <end position="942"/>
    </location>
</feature>
<dbReference type="InterPro" id="IPR036388">
    <property type="entry name" value="WH-like_DNA-bd_sf"/>
</dbReference>
<dbReference type="InterPro" id="IPR027417">
    <property type="entry name" value="P-loop_NTPase"/>
</dbReference>
<reference evidence="6 7" key="1">
    <citation type="submission" date="2012-12" db="EMBL/GenBank/DDBJ databases">
        <title>Whole genome shotgun sequence of Gordonia aichiensis NBRC 108223.</title>
        <authorList>
            <person name="Isaki-Nakamura S."/>
            <person name="Hosoyama A."/>
            <person name="Tsuchikane K."/>
            <person name="Ando Y."/>
            <person name="Baba S."/>
            <person name="Ohji S."/>
            <person name="Hamada M."/>
            <person name="Tamura T."/>
            <person name="Yamazoe A."/>
            <person name="Yamazaki S."/>
            <person name="Fujita N."/>
        </authorList>
    </citation>
    <scope>NUCLEOTIDE SEQUENCE [LARGE SCALE GENOMIC DNA]</scope>
    <source>
        <strain evidence="6 7">NBRC 108223</strain>
    </source>
</reference>
<name>L7KIE0_9ACTN</name>
<dbReference type="PROSITE" id="PS00622">
    <property type="entry name" value="HTH_LUXR_1"/>
    <property type="match status" value="1"/>
</dbReference>
<evidence type="ECO:0000313" key="7">
    <source>
        <dbReference type="Proteomes" id="UP000010988"/>
    </source>
</evidence>
<dbReference type="Gene3D" id="3.40.50.300">
    <property type="entry name" value="P-loop containing nucleotide triphosphate hydrolases"/>
    <property type="match status" value="1"/>
</dbReference>
<feature type="region of interest" description="Disordered" evidence="4">
    <location>
        <begin position="1"/>
        <end position="24"/>
    </location>
</feature>
<dbReference type="PANTHER" id="PTHR44688:SF16">
    <property type="entry name" value="DNA-BINDING TRANSCRIPTIONAL ACTIVATOR DEVR_DOSR"/>
    <property type="match status" value="1"/>
</dbReference>
<protein>
    <submittedName>
        <fullName evidence="6">Putative LuxR family transcriptional regulator</fullName>
    </submittedName>
</protein>
<dbReference type="PRINTS" id="PR00038">
    <property type="entry name" value="HTHLUXR"/>
</dbReference>
<keyword evidence="7" id="KW-1185">Reference proteome</keyword>
<dbReference type="Gene3D" id="1.10.10.10">
    <property type="entry name" value="Winged helix-like DNA-binding domain superfamily/Winged helix DNA-binding domain"/>
    <property type="match status" value="1"/>
</dbReference>
<evidence type="ECO:0000256" key="4">
    <source>
        <dbReference type="SAM" id="MobiDB-lite"/>
    </source>
</evidence>
<dbReference type="GO" id="GO:0003677">
    <property type="term" value="F:DNA binding"/>
    <property type="evidence" value="ECO:0007669"/>
    <property type="project" value="UniProtKB-KW"/>
</dbReference>
<dbReference type="PROSITE" id="PS50043">
    <property type="entry name" value="HTH_LUXR_2"/>
    <property type="match status" value="1"/>
</dbReference>
<evidence type="ECO:0000256" key="2">
    <source>
        <dbReference type="ARBA" id="ARBA00023125"/>
    </source>
</evidence>